<keyword evidence="6" id="KW-1185">Reference proteome</keyword>
<dbReference type="GO" id="GO:0042597">
    <property type="term" value="C:periplasmic space"/>
    <property type="evidence" value="ECO:0007669"/>
    <property type="project" value="InterPro"/>
</dbReference>
<dbReference type="InterPro" id="IPR008397">
    <property type="entry name" value="Alginate_lyase_dom"/>
</dbReference>
<dbReference type="Pfam" id="PF05426">
    <property type="entry name" value="Alginate_lyase"/>
    <property type="match status" value="1"/>
</dbReference>
<name>A0A7W6Q897_9HYPH</name>
<keyword evidence="2 5" id="KW-0456">Lyase</keyword>
<evidence type="ECO:0000256" key="2">
    <source>
        <dbReference type="ARBA" id="ARBA00023239"/>
    </source>
</evidence>
<dbReference type="RefSeq" id="WP_184457493.1">
    <property type="nucleotide sequence ID" value="NZ_JACIFV010000010.1"/>
</dbReference>
<organism evidence="5 6">
    <name type="scientific">Rhizobium aethiopicum</name>
    <dbReference type="NCBI Taxonomy" id="1138170"/>
    <lineage>
        <taxon>Bacteria</taxon>
        <taxon>Pseudomonadati</taxon>
        <taxon>Pseudomonadota</taxon>
        <taxon>Alphaproteobacteria</taxon>
        <taxon>Hyphomicrobiales</taxon>
        <taxon>Rhizobiaceae</taxon>
        <taxon>Rhizobium/Agrobacterium group</taxon>
        <taxon>Rhizobium</taxon>
    </lineage>
</organism>
<feature type="signal peptide" evidence="3">
    <location>
        <begin position="1"/>
        <end position="27"/>
    </location>
</feature>
<evidence type="ECO:0000256" key="3">
    <source>
        <dbReference type="SAM" id="SignalP"/>
    </source>
</evidence>
<reference evidence="5 6" key="1">
    <citation type="submission" date="2020-08" db="EMBL/GenBank/DDBJ databases">
        <title>Genomic Encyclopedia of Type Strains, Phase IV (KMG-V): Genome sequencing to study the core and pangenomes of soil and plant-associated prokaryotes.</title>
        <authorList>
            <person name="Whitman W."/>
        </authorList>
    </citation>
    <scope>NUCLEOTIDE SEQUENCE [LARGE SCALE GENOMIC DNA]</scope>
    <source>
        <strain evidence="5 6">SEMIA 4074</strain>
    </source>
</reference>
<dbReference type="InterPro" id="IPR008929">
    <property type="entry name" value="Chondroitin_lyas"/>
</dbReference>
<evidence type="ECO:0000256" key="1">
    <source>
        <dbReference type="ARBA" id="ARBA00022729"/>
    </source>
</evidence>
<feature type="domain" description="Alginate lyase" evidence="4">
    <location>
        <begin position="64"/>
        <end position="300"/>
    </location>
</feature>
<dbReference type="EMBL" id="JACIFV010000010">
    <property type="protein sequence ID" value="MBB4193050.1"/>
    <property type="molecule type" value="Genomic_DNA"/>
</dbReference>
<proteinExistence type="predicted"/>
<sequence>MALVKLSRFSLMAGALILVGTVQPIQAATLTVPFELARHVTKNNGKENCADNPPAPVVSLNLSSIYEDDDDSHSTIDPQHKDRYDKAVAQTRQFAAFVTRQASNYTGTDGNRLDAASCALKALDLWARADALSDLKTRQSYLSTTRILAGAALAYIQVRPAAALLKFDTGTIEKWLSGLADRTIPIYTESGDRTSNKQNHRYWGGLAVTAVGVAIGRKDYLDFGFESYKLGVCQVTADGALPLELMRKKKARDYHLHATGPLVMMASLLQANGYDALSECDNGLKRLAHFALDSINDPSRIETLAGEPQVKLPRDKNGLIRPDRIAWLDAYLHYYPEDRKLYGKLFDGALFSSNFGGRISVLYNVSERD</sequence>
<evidence type="ECO:0000313" key="6">
    <source>
        <dbReference type="Proteomes" id="UP000524492"/>
    </source>
</evidence>
<dbReference type="Proteomes" id="UP000524492">
    <property type="component" value="Unassembled WGS sequence"/>
</dbReference>
<accession>A0A7W6Q897</accession>
<dbReference type="AlphaFoldDB" id="A0A7W6Q897"/>
<dbReference type="SUPFAM" id="SSF48230">
    <property type="entry name" value="Chondroitin AC/alginate lyase"/>
    <property type="match status" value="1"/>
</dbReference>
<comment type="caution">
    <text evidence="5">The sequence shown here is derived from an EMBL/GenBank/DDBJ whole genome shotgun (WGS) entry which is preliminary data.</text>
</comment>
<dbReference type="Gene3D" id="1.50.10.100">
    <property type="entry name" value="Chondroitin AC/alginate lyase"/>
    <property type="match status" value="1"/>
</dbReference>
<gene>
    <name evidence="5" type="ORF">GGD53_003214</name>
</gene>
<protein>
    <submittedName>
        <fullName evidence="5">Poly(Beta-D-mannuronate) lyase</fullName>
        <ecNumber evidence="5">4.2.2.3</ecNumber>
    </submittedName>
</protein>
<feature type="chain" id="PRO_5030680010" evidence="3">
    <location>
        <begin position="28"/>
        <end position="369"/>
    </location>
</feature>
<dbReference type="EC" id="4.2.2.3" evidence="5"/>
<evidence type="ECO:0000313" key="5">
    <source>
        <dbReference type="EMBL" id="MBB4193050.1"/>
    </source>
</evidence>
<dbReference type="GO" id="GO:0045135">
    <property type="term" value="F:poly(beta-D-mannuronate) lyase activity"/>
    <property type="evidence" value="ECO:0007669"/>
    <property type="project" value="UniProtKB-EC"/>
</dbReference>
<evidence type="ECO:0000259" key="4">
    <source>
        <dbReference type="Pfam" id="PF05426"/>
    </source>
</evidence>
<keyword evidence="1 3" id="KW-0732">Signal</keyword>